<keyword evidence="1" id="KW-1133">Transmembrane helix</keyword>
<feature type="transmembrane region" description="Helical" evidence="1">
    <location>
        <begin position="321"/>
        <end position="346"/>
    </location>
</feature>
<reference evidence="3 7" key="3">
    <citation type="submission" date="2020-12" db="EMBL/GenBank/DDBJ databases">
        <title>FDA dAtabase for Regulatory Grade micrObial Sequences (FDA-ARGOS): Supporting development and validation of Infectious Disease Dx tests.</title>
        <authorList>
            <person name="Kerrigan L."/>
            <person name="Long C."/>
            <person name="Tallon L."/>
            <person name="Sadzewicz L."/>
            <person name="Zhao X."/>
            <person name="Boylan J."/>
            <person name="Ott S."/>
            <person name="Bowen H."/>
            <person name="Vavikolanu K."/>
            <person name="Mehta A."/>
            <person name="Aluvathingal J."/>
            <person name="Nadendla S."/>
            <person name="Yan Y."/>
            <person name="Sichtig H."/>
        </authorList>
    </citation>
    <scope>NUCLEOTIDE SEQUENCE [LARGE SCALE GENOMIC DNA]</scope>
    <source>
        <strain evidence="3 7">FDAARGOS_1026</strain>
    </source>
</reference>
<organism evidence="4 5">
    <name type="scientific">Brevundimonas diminuta</name>
    <name type="common">Pseudomonas diminuta</name>
    <dbReference type="NCBI Taxonomy" id="293"/>
    <lineage>
        <taxon>Bacteria</taxon>
        <taxon>Pseudomonadati</taxon>
        <taxon>Pseudomonadota</taxon>
        <taxon>Alphaproteobacteria</taxon>
        <taxon>Caulobacterales</taxon>
        <taxon>Caulobacteraceae</taxon>
        <taxon>Brevundimonas</taxon>
    </lineage>
</organism>
<dbReference type="EMBL" id="UAQM01000031">
    <property type="protein sequence ID" value="SPU46255.1"/>
    <property type="molecule type" value="Genomic_DNA"/>
</dbReference>
<dbReference type="Proteomes" id="UP000250358">
    <property type="component" value="Unassembled WGS sequence"/>
</dbReference>
<evidence type="ECO:0000313" key="4">
    <source>
        <dbReference type="EMBL" id="SPU46255.1"/>
    </source>
</evidence>
<dbReference type="GeneID" id="56577077"/>
<sequence>MRLVRLAHRWTGGLIGLLLFVLGLTGTVLVFKDDWLRLVVPHAAEARVSDPSAIGAALDQAFAAPDRPRSVILASDSLGVLRLNYEDKTRGAYAAQSGAVVARWESLWARPELWLFDLHHYLLIGDTGKTIAGIAGLAGLGFVVTGVILWWPTRRTFVFAVMPRAWKRPGIVKHHRDMGVWSAPVLAVVLTTGAIVALSPLYDGLAQALSPGADLKAVTAQPEHEGGVLSADLDWPAMMTAAQARFPDAEARIVSLPTKQGGLIGLRMRRTAEWLPNGRTQVWFDPADGRIVGTRDAMGLPLGLRVINAQYPIHAAKVGGLAYRLVVAASGLALTLLGSLAVFTFWSNPSGLPKRRRPSPSARRV</sequence>
<accession>A0A246KD21</accession>
<keyword evidence="7" id="KW-1185">Reference proteome</keyword>
<feature type="transmembrane region" description="Helical" evidence="1">
    <location>
        <begin position="12"/>
        <end position="31"/>
    </location>
</feature>
<feature type="transmembrane region" description="Helical" evidence="1">
    <location>
        <begin position="131"/>
        <end position="152"/>
    </location>
</feature>
<reference evidence="4 5" key="1">
    <citation type="submission" date="2018-06" db="EMBL/GenBank/DDBJ databases">
        <authorList>
            <consortium name="Pathogen Informatics"/>
            <person name="Doyle S."/>
        </authorList>
    </citation>
    <scope>NUCLEOTIDE SEQUENCE [LARGE SCALE GENOMIC DNA]</scope>
    <source>
        <strain evidence="4 5">NCTC11165</strain>
    </source>
</reference>
<gene>
    <name evidence="2" type="ORF">EQG53_11790</name>
    <name evidence="3" type="ORF">I6H83_10650</name>
    <name evidence="4" type="ORF">NCTC11165_02584</name>
</gene>
<dbReference type="EMBL" id="CP035093">
    <property type="protein sequence ID" value="QAT14990.1"/>
    <property type="molecule type" value="Genomic_DNA"/>
</dbReference>
<evidence type="ECO:0000313" key="5">
    <source>
        <dbReference type="Proteomes" id="UP000250358"/>
    </source>
</evidence>
<evidence type="ECO:0000313" key="2">
    <source>
        <dbReference type="EMBL" id="QAT14990.1"/>
    </source>
</evidence>
<dbReference type="RefSeq" id="WP_003164892.1">
    <property type="nucleotide sequence ID" value="NZ_BJNC01000008.1"/>
</dbReference>
<dbReference type="AlphaFoldDB" id="A0A246KD21"/>
<dbReference type="Proteomes" id="UP000287388">
    <property type="component" value="Chromosome"/>
</dbReference>
<name>A0A246KD21_BREDI</name>
<evidence type="ECO:0000256" key="1">
    <source>
        <dbReference type="SAM" id="Phobius"/>
    </source>
</evidence>
<reference evidence="2 6" key="2">
    <citation type="submission" date="2019-01" db="EMBL/GenBank/DDBJ databases">
        <title>Brevundimonas diminuta Genome sequencing and assembly.</title>
        <authorList>
            <person name="Chen H."/>
        </authorList>
    </citation>
    <scope>NUCLEOTIDE SEQUENCE [LARGE SCALE GENOMIC DNA]</scope>
    <source>
        <strain evidence="2">ATCC</strain>
        <strain evidence="6">ATCC(B) 19146</strain>
    </source>
</reference>
<proteinExistence type="predicted"/>
<keyword evidence="1" id="KW-0812">Transmembrane</keyword>
<keyword evidence="1" id="KW-0472">Membrane</keyword>
<evidence type="ECO:0000313" key="7">
    <source>
        <dbReference type="Proteomes" id="UP000596117"/>
    </source>
</evidence>
<dbReference type="PANTHER" id="PTHR34219">
    <property type="entry name" value="IRON-REGULATED INNER MEMBRANE PROTEIN-RELATED"/>
    <property type="match status" value="1"/>
</dbReference>
<dbReference type="Proteomes" id="UP000596117">
    <property type="component" value="Chromosome"/>
</dbReference>
<dbReference type="Pfam" id="PF03929">
    <property type="entry name" value="PepSY_TM"/>
    <property type="match status" value="1"/>
</dbReference>
<evidence type="ECO:0000313" key="3">
    <source>
        <dbReference type="EMBL" id="QQB87630.1"/>
    </source>
</evidence>
<evidence type="ECO:0000313" key="6">
    <source>
        <dbReference type="Proteomes" id="UP000287388"/>
    </source>
</evidence>
<dbReference type="InterPro" id="IPR005625">
    <property type="entry name" value="PepSY-ass_TM"/>
</dbReference>
<feature type="transmembrane region" description="Helical" evidence="1">
    <location>
        <begin position="178"/>
        <end position="202"/>
    </location>
</feature>
<dbReference type="PANTHER" id="PTHR34219:SF3">
    <property type="entry name" value="BLL7967 PROTEIN"/>
    <property type="match status" value="1"/>
</dbReference>
<protein>
    <submittedName>
        <fullName evidence="2">PepSY domain-containing protein</fullName>
    </submittedName>
    <submittedName>
        <fullName evidence="4">Uncharacterized iron-regulated membrane protein</fullName>
    </submittedName>
</protein>
<dbReference type="KEGG" id="bdm:EQG53_11790"/>
<dbReference type="EMBL" id="CP066026">
    <property type="protein sequence ID" value="QQB87630.1"/>
    <property type="molecule type" value="Genomic_DNA"/>
</dbReference>